<name>A0A0F9DU87_9ZZZZ</name>
<accession>A0A0F9DU87</accession>
<dbReference type="EMBL" id="LAZR01027581">
    <property type="protein sequence ID" value="KKL65299.1"/>
    <property type="molecule type" value="Genomic_DNA"/>
</dbReference>
<reference evidence="1" key="1">
    <citation type="journal article" date="2015" name="Nature">
        <title>Complex archaea that bridge the gap between prokaryotes and eukaryotes.</title>
        <authorList>
            <person name="Spang A."/>
            <person name="Saw J.H."/>
            <person name="Jorgensen S.L."/>
            <person name="Zaremba-Niedzwiedzka K."/>
            <person name="Martijn J."/>
            <person name="Lind A.E."/>
            <person name="van Eijk R."/>
            <person name="Schleper C."/>
            <person name="Guy L."/>
            <person name="Ettema T.J."/>
        </authorList>
    </citation>
    <scope>NUCLEOTIDE SEQUENCE</scope>
</reference>
<protein>
    <submittedName>
        <fullName evidence="1">Uncharacterized protein</fullName>
    </submittedName>
</protein>
<dbReference type="AlphaFoldDB" id="A0A0F9DU87"/>
<gene>
    <name evidence="1" type="ORF">LCGC14_2156430</name>
</gene>
<comment type="caution">
    <text evidence="1">The sequence shown here is derived from an EMBL/GenBank/DDBJ whole genome shotgun (WGS) entry which is preliminary data.</text>
</comment>
<organism evidence="1">
    <name type="scientific">marine sediment metagenome</name>
    <dbReference type="NCBI Taxonomy" id="412755"/>
    <lineage>
        <taxon>unclassified sequences</taxon>
        <taxon>metagenomes</taxon>
        <taxon>ecological metagenomes</taxon>
    </lineage>
</organism>
<sequence length="76" mass="8847">MTEKCEICDSELQWRLIDSYHPIIDYLLCSNCLIRLVNNALPSKSWKKLIANGHSKHEFLLHGDFYDEEGEALQPI</sequence>
<proteinExistence type="predicted"/>
<evidence type="ECO:0000313" key="1">
    <source>
        <dbReference type="EMBL" id="KKL65299.1"/>
    </source>
</evidence>